<name>A0AAV5U6T5_9BILA</name>
<evidence type="ECO:0000313" key="2">
    <source>
        <dbReference type="EMBL" id="GMT02591.1"/>
    </source>
</evidence>
<protein>
    <submittedName>
        <fullName evidence="2">Uncharacterized protein</fullName>
    </submittedName>
</protein>
<comment type="caution">
    <text evidence="2">The sequence shown here is derived from an EMBL/GenBank/DDBJ whole genome shotgun (WGS) entry which is preliminary data.</text>
</comment>
<dbReference type="AlphaFoldDB" id="A0AAV5U6T5"/>
<gene>
    <name evidence="2" type="ORF">PENTCL1PPCAC_24765</name>
</gene>
<feature type="compositionally biased region" description="Basic and acidic residues" evidence="1">
    <location>
        <begin position="52"/>
        <end position="67"/>
    </location>
</feature>
<dbReference type="EMBL" id="BTSX01000005">
    <property type="protein sequence ID" value="GMT02591.1"/>
    <property type="molecule type" value="Genomic_DNA"/>
</dbReference>
<evidence type="ECO:0000313" key="3">
    <source>
        <dbReference type="Proteomes" id="UP001432027"/>
    </source>
</evidence>
<keyword evidence="3" id="KW-1185">Reference proteome</keyword>
<evidence type="ECO:0000256" key="1">
    <source>
        <dbReference type="SAM" id="MobiDB-lite"/>
    </source>
</evidence>
<accession>A0AAV5U6T5</accession>
<feature type="region of interest" description="Disordered" evidence="1">
    <location>
        <begin position="35"/>
        <end position="83"/>
    </location>
</feature>
<dbReference type="Proteomes" id="UP001432027">
    <property type="component" value="Unassembled WGS sequence"/>
</dbReference>
<reference evidence="2" key="1">
    <citation type="submission" date="2023-10" db="EMBL/GenBank/DDBJ databases">
        <title>Genome assembly of Pristionchus species.</title>
        <authorList>
            <person name="Yoshida K."/>
            <person name="Sommer R.J."/>
        </authorList>
    </citation>
    <scope>NUCLEOTIDE SEQUENCE</scope>
    <source>
        <strain evidence="2">RS0144</strain>
    </source>
</reference>
<proteinExistence type="predicted"/>
<sequence length="83" mass="9138">ILLLLARYTDSSAILLESTSSTFLAISSEQVPIGGMHRTLGETDSPRTVYHHPREKESVADPGRETAKASTHVSPRRDHLRSV</sequence>
<organism evidence="2 3">
    <name type="scientific">Pristionchus entomophagus</name>
    <dbReference type="NCBI Taxonomy" id="358040"/>
    <lineage>
        <taxon>Eukaryota</taxon>
        <taxon>Metazoa</taxon>
        <taxon>Ecdysozoa</taxon>
        <taxon>Nematoda</taxon>
        <taxon>Chromadorea</taxon>
        <taxon>Rhabditida</taxon>
        <taxon>Rhabditina</taxon>
        <taxon>Diplogasteromorpha</taxon>
        <taxon>Diplogasteroidea</taxon>
        <taxon>Neodiplogasteridae</taxon>
        <taxon>Pristionchus</taxon>
    </lineage>
</organism>
<feature type="non-terminal residue" evidence="2">
    <location>
        <position position="1"/>
    </location>
</feature>